<feature type="region of interest" description="Disordered" evidence="1">
    <location>
        <begin position="246"/>
        <end position="270"/>
    </location>
</feature>
<dbReference type="Proteomes" id="UP001610728">
    <property type="component" value="Unassembled WGS sequence"/>
</dbReference>
<keyword evidence="3" id="KW-1185">Reference proteome</keyword>
<dbReference type="GeneID" id="98119058"/>
<evidence type="ECO:0000256" key="1">
    <source>
        <dbReference type="SAM" id="MobiDB-lite"/>
    </source>
</evidence>
<reference evidence="2 3" key="1">
    <citation type="submission" date="2020-05" db="EMBL/GenBank/DDBJ databases">
        <title>Ceratocystis lukuohia genome.</title>
        <authorList>
            <person name="Harrington T.C."/>
            <person name="Kim K."/>
            <person name="Mayers C.G."/>
        </authorList>
    </citation>
    <scope>NUCLEOTIDE SEQUENCE [LARGE SCALE GENOMIC DNA]</scope>
    <source>
        <strain evidence="2 3">C4212</strain>
    </source>
</reference>
<feature type="compositionally biased region" description="Polar residues" evidence="1">
    <location>
        <begin position="248"/>
        <end position="266"/>
    </location>
</feature>
<proteinExistence type="predicted"/>
<protein>
    <submittedName>
        <fullName evidence="2">Uncharacterized protein</fullName>
    </submittedName>
</protein>
<dbReference type="Pfam" id="PF14223">
    <property type="entry name" value="Retrotran_gag_2"/>
    <property type="match status" value="1"/>
</dbReference>
<evidence type="ECO:0000313" key="2">
    <source>
        <dbReference type="EMBL" id="KAL2887325.1"/>
    </source>
</evidence>
<gene>
    <name evidence="2" type="ORF">HOO65_050446</name>
</gene>
<dbReference type="RefSeq" id="XP_070858505.1">
    <property type="nucleotide sequence ID" value="XM_071003332.1"/>
</dbReference>
<evidence type="ECO:0000313" key="3">
    <source>
        <dbReference type="Proteomes" id="UP001610728"/>
    </source>
</evidence>
<comment type="caution">
    <text evidence="2">The sequence shown here is derived from an EMBL/GenBank/DDBJ whole genome shotgun (WGS) entry which is preliminary data.</text>
</comment>
<organism evidence="2 3">
    <name type="scientific">Ceratocystis lukuohia</name>
    <dbReference type="NCBI Taxonomy" id="2019550"/>
    <lineage>
        <taxon>Eukaryota</taxon>
        <taxon>Fungi</taxon>
        <taxon>Dikarya</taxon>
        <taxon>Ascomycota</taxon>
        <taxon>Pezizomycotina</taxon>
        <taxon>Sordariomycetes</taxon>
        <taxon>Hypocreomycetidae</taxon>
        <taxon>Microascales</taxon>
        <taxon>Ceratocystidaceae</taxon>
        <taxon>Ceratocystis</taxon>
    </lineage>
</organism>
<name>A0ABR4MGA7_9PEZI</name>
<dbReference type="EMBL" id="JABSNW010000005">
    <property type="protein sequence ID" value="KAL2887325.1"/>
    <property type="molecule type" value="Genomic_DNA"/>
</dbReference>
<accession>A0ABR4MGA7</accession>
<sequence>MSTNEPSASDKETQANFAAIMKSLTQAMESGNISTIPTFWIKPAPRSMDLMLKYCPKLTNLNWGAWSRNMIRNFKAIGILYLFKGLEEEDFQNAIDPKVTHQEEARDEADGRRLICAGLDDEGLKLIANTPTVKKCWTTLRERYVLSPRLQQVWMMDDILQEMKWKEGDRMFSKWLNIQAKVAVFPEFEFLLDGTTTACIKTRLIFLLWSKYLPHHIAAILERHLQQTQGQWLNIMLEIDNELESRPKNQPKTATHSASNQTPSDSKQQRPRIKYLIYMDTPGPILMTINMARCRIIVVDDSSKYKWVLPTQYRQDALAILDYRERNIDKKSKESRADNALPL</sequence>